<proteinExistence type="predicted"/>
<dbReference type="Proteomes" id="UP000558015">
    <property type="component" value="Unassembled WGS sequence"/>
</dbReference>
<dbReference type="Proteomes" id="UP000567099">
    <property type="component" value="Unassembled WGS sequence"/>
</dbReference>
<evidence type="ECO:0000313" key="7">
    <source>
        <dbReference type="Proteomes" id="UP000558015"/>
    </source>
</evidence>
<dbReference type="RefSeq" id="WP_104838472.1">
    <property type="nucleotide sequence ID" value="NZ_CP026606.1"/>
</dbReference>
<evidence type="ECO:0000313" key="4">
    <source>
        <dbReference type="EMBL" id="MBA2863628.1"/>
    </source>
</evidence>
<evidence type="ECO:0000313" key="2">
    <source>
        <dbReference type="EMBL" id="AVB77116.1"/>
    </source>
</evidence>
<dbReference type="GO" id="GO:0003677">
    <property type="term" value="F:DNA binding"/>
    <property type="evidence" value="ECO:0007669"/>
    <property type="project" value="UniProtKB-KW"/>
</dbReference>
<name>A0A2L1CDG3_METMI</name>
<dbReference type="EMBL" id="JACDUO010000001">
    <property type="protein sequence ID" value="MBA2863628.1"/>
    <property type="molecule type" value="Genomic_DNA"/>
</dbReference>
<evidence type="ECO:0000313" key="9">
    <source>
        <dbReference type="Proteomes" id="UP000590564"/>
    </source>
</evidence>
<keyword evidence="3" id="KW-0238">DNA-binding</keyword>
<dbReference type="Proteomes" id="UP000239462">
    <property type="component" value="Chromosome"/>
</dbReference>
<accession>A0A2L1CDG3</accession>
<dbReference type="Gene3D" id="1.10.10.10">
    <property type="entry name" value="Winged helix-like DNA-binding domain superfamily/Winged helix DNA-binding domain"/>
    <property type="match status" value="1"/>
</dbReference>
<feature type="domain" description="Transcription regulator TrmB N-terminal" evidence="1">
    <location>
        <begin position="22"/>
        <end position="88"/>
    </location>
</feature>
<protein>
    <submittedName>
        <fullName evidence="3">Putative DNA-binding transcriptional regulator</fullName>
    </submittedName>
    <submittedName>
        <fullName evidence="2">Sugar-specific transcriptional regulator TrmB</fullName>
    </submittedName>
</protein>
<organism evidence="2 6">
    <name type="scientific">Methanococcus maripaludis</name>
    <name type="common">Methanococcus deltae</name>
    <dbReference type="NCBI Taxonomy" id="39152"/>
    <lineage>
        <taxon>Archaea</taxon>
        <taxon>Methanobacteriati</taxon>
        <taxon>Methanobacteriota</taxon>
        <taxon>Methanomada group</taxon>
        <taxon>Methanococci</taxon>
        <taxon>Methanococcales</taxon>
        <taxon>Methanococcaceae</taxon>
        <taxon>Methanococcus</taxon>
    </lineage>
</organism>
<dbReference type="EMBL" id="CP026606">
    <property type="protein sequence ID" value="AVB77116.1"/>
    <property type="molecule type" value="Genomic_DNA"/>
</dbReference>
<gene>
    <name evidence="3" type="ORF">HNP93_000630</name>
    <name evidence="4" type="ORF">HNP94_000628</name>
    <name evidence="5" type="ORF">HNP96_000387</name>
    <name evidence="2" type="ORF">MMJJ_17450</name>
</gene>
<dbReference type="CDD" id="cd00090">
    <property type="entry name" value="HTH_ARSR"/>
    <property type="match status" value="1"/>
</dbReference>
<reference evidence="6" key="1">
    <citation type="journal article" date="2018" name="Genome Announc.">
        <title>Complete Genome Sequence of the Methanococcus maripaludis Type Strain JJ (DSM 2067), a Model for Selenoprotein Synthesis in Archaea.</title>
        <authorList>
            <person name="Poehlein A."/>
            <person name="Heym D."/>
            <person name="Quitzke V."/>
            <person name="Fersch J."/>
            <person name="Daniel R."/>
            <person name="Rother M."/>
        </authorList>
    </citation>
    <scope>NUCLEOTIDE SEQUENCE [LARGE SCALE GENOMIC DNA]</scope>
    <source>
        <strain evidence="6">DSM 2067</strain>
    </source>
</reference>
<dbReference type="InterPro" id="IPR036390">
    <property type="entry name" value="WH_DNA-bd_sf"/>
</dbReference>
<dbReference type="EMBL" id="JACHED010000001">
    <property type="protein sequence ID" value="MBB6496366.1"/>
    <property type="molecule type" value="Genomic_DNA"/>
</dbReference>
<dbReference type="EMBL" id="JACDUN010000001">
    <property type="protein sequence ID" value="MBA2857929.1"/>
    <property type="molecule type" value="Genomic_DNA"/>
</dbReference>
<dbReference type="AlphaFoldDB" id="A0A2L1CDG3"/>
<dbReference type="SUPFAM" id="SSF46785">
    <property type="entry name" value="Winged helix' DNA-binding domain"/>
    <property type="match status" value="1"/>
</dbReference>
<dbReference type="InterPro" id="IPR002831">
    <property type="entry name" value="Tscrpt_reg_TrmB_N"/>
</dbReference>
<reference evidence="2" key="2">
    <citation type="submission" date="2018-02" db="EMBL/GenBank/DDBJ databases">
        <title>Complete genome sequence of the Methanococcus maripaludis type strain JJ (DSM 2067), a model for selenoprotein synthesis in Archaea.</title>
        <authorList>
            <person name="Poehlein A."/>
            <person name="Heym D."/>
            <person name="Quitzke V."/>
            <person name="Fersch J."/>
            <person name="Daniel R."/>
            <person name="Rother M."/>
        </authorList>
    </citation>
    <scope>NUCLEOTIDE SEQUENCE [LARGE SCALE GENOMIC DNA]</scope>
    <source>
        <strain evidence="2">DSM 2067</strain>
    </source>
</reference>
<dbReference type="Proteomes" id="UP000590564">
    <property type="component" value="Unassembled WGS sequence"/>
</dbReference>
<dbReference type="GeneID" id="36102828"/>
<evidence type="ECO:0000313" key="5">
    <source>
        <dbReference type="EMBL" id="MBB6496366.1"/>
    </source>
</evidence>
<dbReference type="KEGG" id="mmad:MMJJ_17450"/>
<dbReference type="Pfam" id="PF01978">
    <property type="entry name" value="TrmB"/>
    <property type="match status" value="1"/>
</dbReference>
<evidence type="ECO:0000313" key="6">
    <source>
        <dbReference type="Proteomes" id="UP000239462"/>
    </source>
</evidence>
<dbReference type="InterPro" id="IPR011991">
    <property type="entry name" value="ArsR-like_HTH"/>
</dbReference>
<reference evidence="7 8" key="3">
    <citation type="submission" date="2020-07" db="EMBL/GenBank/DDBJ databases">
        <title>Genomic Encyclopedia of Type Strains, Phase IV (KMG-V): Genome sequencing to study the core and pangenomes of soil and plant-associated prokaryotes.</title>
        <authorList>
            <person name="Whitman W."/>
        </authorList>
    </citation>
    <scope>NUCLEOTIDE SEQUENCE [LARGE SCALE GENOMIC DNA]</scope>
    <source>
        <strain evidence="3 7">C12</strain>
        <strain evidence="4 8">C13</strain>
        <strain evidence="5 9">D1</strain>
    </source>
</reference>
<evidence type="ECO:0000313" key="8">
    <source>
        <dbReference type="Proteomes" id="UP000567099"/>
    </source>
</evidence>
<dbReference type="InterPro" id="IPR036388">
    <property type="entry name" value="WH-like_DNA-bd_sf"/>
</dbReference>
<evidence type="ECO:0000259" key="1">
    <source>
        <dbReference type="Pfam" id="PF01978"/>
    </source>
</evidence>
<evidence type="ECO:0000313" key="3">
    <source>
        <dbReference type="EMBL" id="MBA2857929.1"/>
    </source>
</evidence>
<sequence length="135" mass="15502">MNSIENVDQKLIENLANLMSSEVRAKIYIYLRKYNKSTVDEIAGGTGIYPSTVRESILDMYNTGYVSREKMDKEGLGKKPYLYTAAAPSYIVKKISKNIQEKLNDLIMVDKRLESKELKIPFVPVRIVVDEKYND</sequence>